<dbReference type="InParanoid" id="A0A1V8SUQ3"/>
<comment type="caution">
    <text evidence="2">The sequence shown here is derived from an EMBL/GenBank/DDBJ whole genome shotgun (WGS) entry which is preliminary data.</text>
</comment>
<name>A0A1V8SUQ3_9PEZI</name>
<dbReference type="Proteomes" id="UP000192596">
    <property type="component" value="Unassembled WGS sequence"/>
</dbReference>
<protein>
    <submittedName>
        <fullName evidence="2">Uncharacterized protein</fullName>
    </submittedName>
</protein>
<organism evidence="2 3">
    <name type="scientific">Cryoendolithus antarcticus</name>
    <dbReference type="NCBI Taxonomy" id="1507870"/>
    <lineage>
        <taxon>Eukaryota</taxon>
        <taxon>Fungi</taxon>
        <taxon>Dikarya</taxon>
        <taxon>Ascomycota</taxon>
        <taxon>Pezizomycotina</taxon>
        <taxon>Dothideomycetes</taxon>
        <taxon>Dothideomycetidae</taxon>
        <taxon>Cladosporiales</taxon>
        <taxon>Cladosporiaceae</taxon>
        <taxon>Cryoendolithus</taxon>
    </lineage>
</organism>
<keyword evidence="1" id="KW-1133">Transmembrane helix</keyword>
<evidence type="ECO:0000313" key="2">
    <source>
        <dbReference type="EMBL" id="OQO02602.1"/>
    </source>
</evidence>
<evidence type="ECO:0000313" key="3">
    <source>
        <dbReference type="Proteomes" id="UP000192596"/>
    </source>
</evidence>
<gene>
    <name evidence="2" type="ORF">B0A48_12130</name>
</gene>
<proteinExistence type="predicted"/>
<dbReference type="OrthoDB" id="3647at2759"/>
<feature type="transmembrane region" description="Helical" evidence="1">
    <location>
        <begin position="33"/>
        <end position="62"/>
    </location>
</feature>
<reference evidence="3" key="1">
    <citation type="submission" date="2017-03" db="EMBL/GenBank/DDBJ databases">
        <title>Genomes of endolithic fungi from Antarctica.</title>
        <authorList>
            <person name="Coleine C."/>
            <person name="Masonjones S."/>
            <person name="Stajich J.E."/>
        </authorList>
    </citation>
    <scope>NUCLEOTIDE SEQUENCE [LARGE SCALE GENOMIC DNA]</scope>
    <source>
        <strain evidence="3">CCFEE 5527</strain>
    </source>
</reference>
<sequence length="150" mass="15917">MGIPYSRQINSAFSSVQPLVAAGFETLQTTKNISLLLAFIQVLTALLLMLILLALIALLVTVNPELDAERKALVTPALKWGTRLFMPGAEGRRGVLAGLIVALGGLGLVGWMVYGYVTDVQDVVAEGYVERDGAAQTEEGGDGKEAEEAK</sequence>
<dbReference type="EMBL" id="NAJO01000027">
    <property type="protein sequence ID" value="OQO02602.1"/>
    <property type="molecule type" value="Genomic_DNA"/>
</dbReference>
<keyword evidence="1" id="KW-0472">Membrane</keyword>
<feature type="transmembrane region" description="Helical" evidence="1">
    <location>
        <begin position="94"/>
        <end position="114"/>
    </location>
</feature>
<keyword evidence="1" id="KW-0812">Transmembrane</keyword>
<accession>A0A1V8SUQ3</accession>
<dbReference type="AlphaFoldDB" id="A0A1V8SUQ3"/>
<evidence type="ECO:0000256" key="1">
    <source>
        <dbReference type="SAM" id="Phobius"/>
    </source>
</evidence>
<keyword evidence="3" id="KW-1185">Reference proteome</keyword>